<feature type="chain" id="PRO_5039625032" description="Amidase" evidence="1">
    <location>
        <begin position="20"/>
        <end position="290"/>
    </location>
</feature>
<sequence length="290" mass="32842">MFLLMVVLLMAFLMVNDRAAASEGSGPRSTWLWDTQQIVTNKDQLLTFMQEHQVSQVYLQINGSISIDRYKEFIKQARLKGIQVHALDGAPSWVSSQGLSQQRSFFSWVTNYQSKALPEEQFTGIHLDVEPYLYAGWNSQYKKTVLAYQTLLLEARQSSQRLGLPLAVDIPFWFDGQSYSNTLGKGKLSEWVISNTDAITIMAYRDTAAGANGIIELVRNEMNDAALKHKKVSIGVETTPSAEASFVSFYEEGESYMWEQLNSTRSYYEQLSSFNGFSIHSLHGWMALKP</sequence>
<name>A0A1B9AUJ2_9BACI</name>
<evidence type="ECO:0000256" key="1">
    <source>
        <dbReference type="SAM" id="SignalP"/>
    </source>
</evidence>
<proteinExistence type="predicted"/>
<evidence type="ECO:0000313" key="3">
    <source>
        <dbReference type="Proteomes" id="UP000092578"/>
    </source>
</evidence>
<organism evidence="2 3">
    <name type="scientific">Pseudobacillus wudalianchiensis</name>
    <dbReference type="NCBI Taxonomy" id="1743143"/>
    <lineage>
        <taxon>Bacteria</taxon>
        <taxon>Bacillati</taxon>
        <taxon>Bacillota</taxon>
        <taxon>Bacilli</taxon>
        <taxon>Bacillales</taxon>
        <taxon>Bacillaceae</taxon>
        <taxon>Pseudobacillus</taxon>
    </lineage>
</organism>
<evidence type="ECO:0008006" key="4">
    <source>
        <dbReference type="Google" id="ProtNLM"/>
    </source>
</evidence>
<comment type="caution">
    <text evidence="2">The sequence shown here is derived from an EMBL/GenBank/DDBJ whole genome shotgun (WGS) entry which is preliminary data.</text>
</comment>
<keyword evidence="3" id="KW-1185">Reference proteome</keyword>
<accession>A0A1B9AUJ2</accession>
<reference evidence="3" key="1">
    <citation type="submission" date="2016-05" db="EMBL/GenBank/DDBJ databases">
        <authorList>
            <person name="Liu B."/>
            <person name="Wang J."/>
            <person name="Zhu Y."/>
            <person name="Liu G."/>
            <person name="Chen Q."/>
            <person name="Chen Z."/>
            <person name="Lan J."/>
            <person name="Che J."/>
            <person name="Ge C."/>
            <person name="Shi H."/>
            <person name="Pan Z."/>
            <person name="Liu X."/>
        </authorList>
    </citation>
    <scope>NUCLEOTIDE SEQUENCE [LARGE SCALE GENOMIC DNA]</scope>
    <source>
        <strain evidence="3">FJAT-27215</strain>
    </source>
</reference>
<dbReference type="Proteomes" id="UP000092578">
    <property type="component" value="Unassembled WGS sequence"/>
</dbReference>
<dbReference type="EMBL" id="MAYT01000023">
    <property type="protein sequence ID" value="OCA87474.1"/>
    <property type="molecule type" value="Genomic_DNA"/>
</dbReference>
<feature type="signal peptide" evidence="1">
    <location>
        <begin position="1"/>
        <end position="19"/>
    </location>
</feature>
<dbReference type="AlphaFoldDB" id="A0A1B9AUJ2"/>
<protein>
    <recommendedName>
        <fullName evidence="4">Amidase</fullName>
    </recommendedName>
</protein>
<evidence type="ECO:0000313" key="2">
    <source>
        <dbReference type="EMBL" id="OCA87474.1"/>
    </source>
</evidence>
<gene>
    <name evidence="2" type="ORF">A8F95_08030</name>
</gene>
<keyword evidence="1" id="KW-0732">Signal</keyword>